<dbReference type="STRING" id="98765.A0A2R6NYY9"/>
<protein>
    <recommendedName>
        <fullName evidence="3">RNase H type-1 domain-containing protein</fullName>
    </recommendedName>
</protein>
<dbReference type="InterPro" id="IPR052055">
    <property type="entry name" value="Hepadnavirus_pol/RT"/>
</dbReference>
<name>A0A2R6NYY9_9APHY</name>
<dbReference type="AlphaFoldDB" id="A0A2R6NYY9"/>
<gene>
    <name evidence="1" type="ORF">PHLCEN_2v6595</name>
</gene>
<sequence length="168" mass="18438">MAKLTNEMPLSSPEPLDLSWWGDASTSFGIGVVMGSFWGVWRWAPGTMVGPKKEFDIGWAEAVAVELGMHMAIHHSLIASRPLHQNSILVRSDNSGVTTVINKGRSRSRNTNIILKNIYKLCAEHRVHLVAEHVAGKSNISDALSRGDVHTIKKQYGCEGLPKLEGKV</sequence>
<evidence type="ECO:0008006" key="3">
    <source>
        <dbReference type="Google" id="ProtNLM"/>
    </source>
</evidence>
<dbReference type="PANTHER" id="PTHR33050">
    <property type="entry name" value="REVERSE TRANSCRIPTASE DOMAIN-CONTAINING PROTEIN"/>
    <property type="match status" value="1"/>
</dbReference>
<dbReference type="PANTHER" id="PTHR33050:SF7">
    <property type="entry name" value="RIBONUCLEASE H"/>
    <property type="match status" value="1"/>
</dbReference>
<comment type="caution">
    <text evidence="1">The sequence shown here is derived from an EMBL/GenBank/DDBJ whole genome shotgun (WGS) entry which is preliminary data.</text>
</comment>
<dbReference type="OrthoDB" id="2506773at2759"/>
<proteinExistence type="predicted"/>
<keyword evidence="2" id="KW-1185">Reference proteome</keyword>
<dbReference type="Proteomes" id="UP000186601">
    <property type="component" value="Unassembled WGS sequence"/>
</dbReference>
<accession>A0A2R6NYY9</accession>
<organism evidence="1 2">
    <name type="scientific">Hermanssonia centrifuga</name>
    <dbReference type="NCBI Taxonomy" id="98765"/>
    <lineage>
        <taxon>Eukaryota</taxon>
        <taxon>Fungi</taxon>
        <taxon>Dikarya</taxon>
        <taxon>Basidiomycota</taxon>
        <taxon>Agaricomycotina</taxon>
        <taxon>Agaricomycetes</taxon>
        <taxon>Polyporales</taxon>
        <taxon>Meruliaceae</taxon>
        <taxon>Hermanssonia</taxon>
    </lineage>
</organism>
<dbReference type="EMBL" id="MLYV02000635">
    <property type="protein sequence ID" value="PSR80886.1"/>
    <property type="molecule type" value="Genomic_DNA"/>
</dbReference>
<evidence type="ECO:0000313" key="2">
    <source>
        <dbReference type="Proteomes" id="UP000186601"/>
    </source>
</evidence>
<evidence type="ECO:0000313" key="1">
    <source>
        <dbReference type="EMBL" id="PSR80886.1"/>
    </source>
</evidence>
<reference evidence="1 2" key="1">
    <citation type="submission" date="2018-02" db="EMBL/GenBank/DDBJ databases">
        <title>Genome sequence of the basidiomycete white-rot fungus Phlebia centrifuga.</title>
        <authorList>
            <person name="Granchi Z."/>
            <person name="Peng M."/>
            <person name="de Vries R.P."/>
            <person name="Hilden K."/>
            <person name="Makela M.R."/>
            <person name="Grigoriev I."/>
            <person name="Riley R."/>
        </authorList>
    </citation>
    <scope>NUCLEOTIDE SEQUENCE [LARGE SCALE GENOMIC DNA]</scope>
    <source>
        <strain evidence="1 2">FBCC195</strain>
    </source>
</reference>